<comment type="caution">
    <text evidence="1">The sequence shown here is derived from an EMBL/GenBank/DDBJ whole genome shotgun (WGS) entry which is preliminary data.</text>
</comment>
<proteinExistence type="predicted"/>
<accession>A0A1S2VQY6</accession>
<keyword evidence="2" id="KW-1185">Reference proteome</keyword>
<dbReference type="RefSeq" id="WP_071501692.1">
    <property type="nucleotide sequence ID" value="NZ_MORL01000001.1"/>
</dbReference>
<gene>
    <name evidence="1" type="ORF">BLX24_03775</name>
</gene>
<name>A0A1S2VQY6_9BACT</name>
<dbReference type="AlphaFoldDB" id="A0A1S2VQY6"/>
<evidence type="ECO:0000313" key="1">
    <source>
        <dbReference type="EMBL" id="OIN61189.1"/>
    </source>
</evidence>
<dbReference type="OrthoDB" id="8238277at2"/>
<reference evidence="1 2" key="1">
    <citation type="submission" date="2016-10" db="EMBL/GenBank/DDBJ databases">
        <title>Arsenicibacter rosenii gen. nov., sp. nov., an efficient arsenic-methylating bacterium isolated from an arsenic-contaminated paddy soil.</title>
        <authorList>
            <person name="Huang K."/>
        </authorList>
    </citation>
    <scope>NUCLEOTIDE SEQUENCE [LARGE SCALE GENOMIC DNA]</scope>
    <source>
        <strain evidence="1 2">SM-1</strain>
    </source>
</reference>
<evidence type="ECO:0000313" key="2">
    <source>
        <dbReference type="Proteomes" id="UP000181790"/>
    </source>
</evidence>
<protein>
    <recommendedName>
        <fullName evidence="3">Tail fiber protein</fullName>
    </recommendedName>
</protein>
<dbReference type="Proteomes" id="UP000181790">
    <property type="component" value="Unassembled WGS sequence"/>
</dbReference>
<dbReference type="EMBL" id="MORL01000001">
    <property type="protein sequence ID" value="OIN61189.1"/>
    <property type="molecule type" value="Genomic_DNA"/>
</dbReference>
<evidence type="ECO:0008006" key="3">
    <source>
        <dbReference type="Google" id="ProtNLM"/>
    </source>
</evidence>
<organism evidence="1 2">
    <name type="scientific">Arsenicibacter rosenii</name>
    <dbReference type="NCBI Taxonomy" id="1750698"/>
    <lineage>
        <taxon>Bacteria</taxon>
        <taxon>Pseudomonadati</taxon>
        <taxon>Bacteroidota</taxon>
        <taxon>Cytophagia</taxon>
        <taxon>Cytophagales</taxon>
        <taxon>Spirosomataceae</taxon>
        <taxon>Arsenicibacter</taxon>
    </lineage>
</organism>
<sequence length="306" mass="32323">MINIILNKGVKGDRGFQGWSPLCTPVEHNQQVVLQLYDFFGGEGEKPEITDEGNALYLGEEGLVSDINLATDIRGFQGQKGWSAVFSGILSGVKVVRQLLDWIGGEGPKPPILGPGNVPYYESPTGLTTNINNATDYRGPQGYQGWAAVHGSVPNGQNIVLQLLDWTGGEGTKPAVTSGGNPLYVCSTGYTTNINAATNFNPTKKSIAAGSVSTAYTADMSQADDLVISMTLNSDVTLTILNPSLGRTLTIYALQGGAGNFRFNYPAMVKFPGGATVDMNTAVGGLTVITMEANSTTSLVGYYAKH</sequence>